<organism evidence="3 5">
    <name type="scientific">Phytophthora rubi</name>
    <dbReference type="NCBI Taxonomy" id="129364"/>
    <lineage>
        <taxon>Eukaryota</taxon>
        <taxon>Sar</taxon>
        <taxon>Stramenopiles</taxon>
        <taxon>Oomycota</taxon>
        <taxon>Peronosporomycetes</taxon>
        <taxon>Peronosporales</taxon>
        <taxon>Peronosporaceae</taxon>
        <taxon>Phytophthora</taxon>
    </lineage>
</organism>
<evidence type="ECO:0000313" key="5">
    <source>
        <dbReference type="Proteomes" id="UP000429607"/>
    </source>
</evidence>
<dbReference type="Proteomes" id="UP000435112">
    <property type="component" value="Unassembled WGS sequence"/>
</dbReference>
<dbReference type="EMBL" id="QXFT01001635">
    <property type="protein sequence ID" value="KAE9313743.1"/>
    <property type="molecule type" value="Genomic_DNA"/>
</dbReference>
<dbReference type="AlphaFoldDB" id="A0A6A3K4B9"/>
<evidence type="ECO:0000313" key="2">
    <source>
        <dbReference type="EMBL" id="KAE8997839.1"/>
    </source>
</evidence>
<sequence>MQTLEQRRAAGKERHRQSMARKRAEDKVTLIARREECAALIAQQQALLAVSWYQRECEKWESLTPWTVFGGPIDITDEVKSATKLSLLHDKYTRLVELGNAIHRENAELRRTLNKYELFESLLDGDGLQPSEQQSEVHPYHRTISGGRWMQFNEDEDPFYFEAVDSTACHDNIRECYPRCVDHHARFMHLEQPQQFFGWSVQRLEDRGGHHFHFSKRVMCADAAWTTEFIGDEAWRVFNTRELYERLYSARVVMHVLQHVDEHTVVVLQSLPLPDNSVSRRCLTLASKITTADDEGRLCVNILLLGLKPPGDLAQQVGSADVKFVQNSNAYLALHQRADEAGGDDFVEMSLGLHGVYANDAEAQFAFLECACALVRFEQSVLPQKLLDADG</sequence>
<dbReference type="EMBL" id="QXFV01001616">
    <property type="protein sequence ID" value="KAE9001901.1"/>
    <property type="molecule type" value="Genomic_DNA"/>
</dbReference>
<protein>
    <submittedName>
        <fullName evidence="3">Uncharacterized protein</fullName>
    </submittedName>
</protein>
<comment type="caution">
    <text evidence="3">The sequence shown here is derived from an EMBL/GenBank/DDBJ whole genome shotgun (WGS) entry which is preliminary data.</text>
</comment>
<gene>
    <name evidence="3" type="ORF">PR001_g18399</name>
    <name evidence="2" type="ORF">PR002_g18918</name>
    <name evidence="4" type="ORF">PR003_g19425</name>
</gene>
<dbReference type="EMBL" id="QXFU01001662">
    <property type="protein sequence ID" value="KAE8997839.1"/>
    <property type="molecule type" value="Genomic_DNA"/>
</dbReference>
<reference evidence="5 7" key="1">
    <citation type="submission" date="2018-09" db="EMBL/GenBank/DDBJ databases">
        <title>Genomic investigation of the strawberry pathogen Phytophthora fragariae indicates pathogenicity is determined by transcriptional variation in three key races.</title>
        <authorList>
            <person name="Adams T.M."/>
            <person name="Armitage A.D."/>
            <person name="Sobczyk M.K."/>
            <person name="Bates H.J."/>
            <person name="Dunwell J.M."/>
            <person name="Nellist C.F."/>
            <person name="Harrison R.J."/>
        </authorList>
    </citation>
    <scope>NUCLEOTIDE SEQUENCE [LARGE SCALE GENOMIC DNA]</scope>
    <source>
        <strain evidence="3 5">SCRP249</strain>
        <strain evidence="2 7">SCRP324</strain>
        <strain evidence="4 6">SCRP333</strain>
    </source>
</reference>
<evidence type="ECO:0000313" key="4">
    <source>
        <dbReference type="EMBL" id="KAE9313743.1"/>
    </source>
</evidence>
<dbReference type="Proteomes" id="UP000434957">
    <property type="component" value="Unassembled WGS sequence"/>
</dbReference>
<feature type="compositionally biased region" description="Basic and acidic residues" evidence="1">
    <location>
        <begin position="1"/>
        <end position="12"/>
    </location>
</feature>
<evidence type="ECO:0000256" key="1">
    <source>
        <dbReference type="SAM" id="MobiDB-lite"/>
    </source>
</evidence>
<accession>A0A6A3K4B9</accession>
<name>A0A6A3K4B9_9STRA</name>
<dbReference type="OrthoDB" id="100929at2759"/>
<feature type="region of interest" description="Disordered" evidence="1">
    <location>
        <begin position="1"/>
        <end position="21"/>
    </location>
</feature>
<evidence type="ECO:0000313" key="6">
    <source>
        <dbReference type="Proteomes" id="UP000434957"/>
    </source>
</evidence>
<evidence type="ECO:0000313" key="3">
    <source>
        <dbReference type="EMBL" id="KAE9001901.1"/>
    </source>
</evidence>
<proteinExistence type="predicted"/>
<dbReference type="Proteomes" id="UP000429607">
    <property type="component" value="Unassembled WGS sequence"/>
</dbReference>
<keyword evidence="6" id="KW-1185">Reference proteome</keyword>
<evidence type="ECO:0000313" key="7">
    <source>
        <dbReference type="Proteomes" id="UP000435112"/>
    </source>
</evidence>